<reference evidence="1" key="1">
    <citation type="submission" date="2024-09" db="EMBL/GenBank/DDBJ databases">
        <title>Black Yeasts Isolated from many extreme environments.</title>
        <authorList>
            <person name="Coleine C."/>
            <person name="Stajich J.E."/>
            <person name="Selbmann L."/>
        </authorList>
    </citation>
    <scope>NUCLEOTIDE SEQUENCE</scope>
    <source>
        <strain evidence="1">CCFEE 5737</strain>
    </source>
</reference>
<name>A0ACC3CXC5_9PEZI</name>
<feature type="non-terminal residue" evidence="1">
    <location>
        <position position="1"/>
    </location>
</feature>
<proteinExistence type="predicted"/>
<evidence type="ECO:0000313" key="2">
    <source>
        <dbReference type="Proteomes" id="UP001186974"/>
    </source>
</evidence>
<comment type="caution">
    <text evidence="1">The sequence shown here is derived from an EMBL/GenBank/DDBJ whole genome shotgun (WGS) entry which is preliminary data.</text>
</comment>
<dbReference type="Proteomes" id="UP001186974">
    <property type="component" value="Unassembled WGS sequence"/>
</dbReference>
<gene>
    <name evidence="1" type="ORF">LTS18_012671</name>
</gene>
<accession>A0ACC3CXC5</accession>
<protein>
    <submittedName>
        <fullName evidence="1">Uncharacterized protein</fullName>
    </submittedName>
</protein>
<sequence length="206" mass="22197">FETTFGSELEALSPPTYQDTTMLSPTASWVVNSTIPLHSTAHTAGSPTLAPAPAPEVPPVKQEKNRISLAFLRRTSLFDSATGGQQHGGSAQPRADSRQTQHGRGRDGGGRNANENANERMTFLRGVSNEDFTRRSLSRERDRDGEAGRRPDTSLSLRSSSGMDCGRERIGSGVKRRLSAFNVGRKESKGSVRSRGVGALAEERGC</sequence>
<evidence type="ECO:0000313" key="1">
    <source>
        <dbReference type="EMBL" id="KAK3049850.1"/>
    </source>
</evidence>
<organism evidence="1 2">
    <name type="scientific">Coniosporium uncinatum</name>
    <dbReference type="NCBI Taxonomy" id="93489"/>
    <lineage>
        <taxon>Eukaryota</taxon>
        <taxon>Fungi</taxon>
        <taxon>Dikarya</taxon>
        <taxon>Ascomycota</taxon>
        <taxon>Pezizomycotina</taxon>
        <taxon>Dothideomycetes</taxon>
        <taxon>Dothideomycetes incertae sedis</taxon>
        <taxon>Coniosporium</taxon>
    </lineage>
</organism>
<dbReference type="EMBL" id="JAWDJW010010162">
    <property type="protein sequence ID" value="KAK3049850.1"/>
    <property type="molecule type" value="Genomic_DNA"/>
</dbReference>
<keyword evidence="2" id="KW-1185">Reference proteome</keyword>